<dbReference type="OrthoDB" id="10251342at2759"/>
<keyword evidence="7" id="KW-1185">Reference proteome</keyword>
<dbReference type="AlphaFoldDB" id="A0A4Z1T1Y5"/>
<gene>
    <name evidence="6" type="ORF">GMRT_14899</name>
</gene>
<dbReference type="InterPro" id="IPR006958">
    <property type="entry name" value="Mak16"/>
</dbReference>
<dbReference type="Pfam" id="PF01778">
    <property type="entry name" value="Ribosomal_L28e"/>
    <property type="match status" value="1"/>
</dbReference>
<dbReference type="GO" id="GO:0005730">
    <property type="term" value="C:nucleolus"/>
    <property type="evidence" value="ECO:0007669"/>
    <property type="project" value="UniProtKB-UniRule"/>
</dbReference>
<comment type="similarity">
    <text evidence="2 4">Belongs to the MAK16 family.</text>
</comment>
<accession>A0A4Z1T1Y5</accession>
<evidence type="ECO:0000256" key="2">
    <source>
        <dbReference type="ARBA" id="ARBA00005514"/>
    </source>
</evidence>
<evidence type="ECO:0000313" key="7">
    <source>
        <dbReference type="Proteomes" id="UP000315496"/>
    </source>
</evidence>
<evidence type="ECO:0000256" key="4">
    <source>
        <dbReference type="PIRNR" id="PIRNR003352"/>
    </source>
</evidence>
<dbReference type="GO" id="GO:0000460">
    <property type="term" value="P:maturation of 5.8S rRNA"/>
    <property type="evidence" value="ECO:0007669"/>
    <property type="project" value="TreeGrafter"/>
</dbReference>
<dbReference type="PANTHER" id="PTHR23405:SF4">
    <property type="entry name" value="PROTEIN MAK16 HOMOLOG"/>
    <property type="match status" value="1"/>
</dbReference>
<name>A0A4Z1T1Y5_GIAMU</name>
<reference evidence="6 7" key="1">
    <citation type="submission" date="2019-05" db="EMBL/GenBank/DDBJ databases">
        <title>The compact genome of Giardia muris reveals important steps in the evolution of intestinal protozoan parasites.</title>
        <authorList>
            <person name="Xu F."/>
            <person name="Jimenez-Gonzalez A."/>
            <person name="Einarsson E."/>
            <person name="Astvaldsson A."/>
            <person name="Peirasmaki D."/>
            <person name="Eckmann L."/>
            <person name="Andersson J.O."/>
            <person name="Svard S.G."/>
            <person name="Jerlstrom-Hultqvist J."/>
        </authorList>
    </citation>
    <scope>NUCLEOTIDE SEQUENCE [LARGE SCALE GENOMIC DNA]</scope>
    <source>
        <strain evidence="6 7">Roberts-Thomson</strain>
    </source>
</reference>
<protein>
    <recommendedName>
        <fullName evidence="4">Protein MAK16 homolog</fullName>
    </recommendedName>
</protein>
<dbReference type="InterPro" id="IPR029004">
    <property type="entry name" value="Ribosomal_eL28/Mak16"/>
</dbReference>
<dbReference type="PIRSF" id="PIRSF003352">
    <property type="entry name" value="MAK16"/>
    <property type="match status" value="1"/>
</dbReference>
<dbReference type="EMBL" id="VDLU01000004">
    <property type="protein sequence ID" value="TNJ27007.1"/>
    <property type="molecule type" value="Genomic_DNA"/>
</dbReference>
<dbReference type="Pfam" id="PF04874">
    <property type="entry name" value="Mak16"/>
    <property type="match status" value="1"/>
</dbReference>
<evidence type="ECO:0000256" key="1">
    <source>
        <dbReference type="ARBA" id="ARBA00004123"/>
    </source>
</evidence>
<evidence type="ECO:0000256" key="3">
    <source>
        <dbReference type="ARBA" id="ARBA00023242"/>
    </source>
</evidence>
<comment type="caution">
    <text evidence="6">The sequence shown here is derived from an EMBL/GenBank/DDBJ whole genome shotgun (WGS) entry which is preliminary data.</text>
</comment>
<proteinExistence type="inferred from homology"/>
<evidence type="ECO:0000259" key="5">
    <source>
        <dbReference type="Pfam" id="PF01778"/>
    </source>
</evidence>
<keyword evidence="3 4" id="KW-0539">Nucleus</keyword>
<feature type="domain" description="Ribosomal eL28/Mak16" evidence="5">
    <location>
        <begin position="6"/>
        <end position="117"/>
    </location>
</feature>
<dbReference type="VEuPathDB" id="GiardiaDB:GMRT_14899"/>
<dbReference type="GO" id="GO:0000470">
    <property type="term" value="P:maturation of LSU-rRNA"/>
    <property type="evidence" value="ECO:0007669"/>
    <property type="project" value="TreeGrafter"/>
</dbReference>
<dbReference type="GO" id="GO:0030687">
    <property type="term" value="C:preribosome, large subunit precursor"/>
    <property type="evidence" value="ECO:0007669"/>
    <property type="project" value="TreeGrafter"/>
</dbReference>
<evidence type="ECO:0000313" key="6">
    <source>
        <dbReference type="EMBL" id="TNJ27007.1"/>
    </source>
</evidence>
<dbReference type="PANTHER" id="PTHR23405">
    <property type="entry name" value="MAINTENANCE OF KILLER 16 MAK16 PROTEIN-RELATED"/>
    <property type="match status" value="1"/>
</dbReference>
<organism evidence="6 7">
    <name type="scientific">Giardia muris</name>
    <dbReference type="NCBI Taxonomy" id="5742"/>
    <lineage>
        <taxon>Eukaryota</taxon>
        <taxon>Metamonada</taxon>
        <taxon>Diplomonadida</taxon>
        <taxon>Hexamitidae</taxon>
        <taxon>Giardiinae</taxon>
        <taxon>Giardia</taxon>
    </lineage>
</organism>
<dbReference type="Proteomes" id="UP000315496">
    <property type="component" value="Chromosome 4"/>
</dbReference>
<sequence length="215" mass="25260">MSQDGIVWECIGKGFCSFRVRTPTKNFCLNRYSITGVCERSLCPLANSQYATVLDIDGHVVLHMKVIERAHLPAEQWELIELSQDYKTAVKQLHRYLKYWPLHIRDSCRLRLKKIKEMHQRIHLLEQAITPRMTNVRKKVERRELRREAKALAAAQLEKNLQKELLTMLKEKKYEGIYNASPLAYKEALRQTAMEKHVDLEDLALEDQEATRIMN</sequence>
<comment type="subcellular location">
    <subcellularLocation>
        <location evidence="1">Nucleus</location>
    </subcellularLocation>
</comment>
<dbReference type="Gene3D" id="3.30.390.110">
    <property type="match status" value="1"/>
</dbReference>